<accession>A0AAD5QEK4</accession>
<sequence length="236" mass="26035">MEAAQDGGASTAQQTSNAAAGSPSLQPSGKSGPQLLHELLAISYHVFEEAKYMNLKPPLQPSSRMFSLDTINAAASAPAAAPHSPPRSPSQNAAPESPSDDPSEHSNGTTHFSHHPHGHHLAMQPVIPFSPEEIQDSFTRIATLKAQYTKVSTELLALVQQLEARRADPELAQQHAEKEQEIVQRLIERRNQLRREVYERNLVMKGMIDRLRHLQYSMRLIRGSNTTPSSIVMETV</sequence>
<keyword evidence="3" id="KW-1185">Reference proteome</keyword>
<evidence type="ECO:0000256" key="1">
    <source>
        <dbReference type="SAM" id="MobiDB-lite"/>
    </source>
</evidence>
<gene>
    <name evidence="2" type="ORF">P43SY_002822</name>
</gene>
<comment type="caution">
    <text evidence="2">The sequence shown here is derived from an EMBL/GenBank/DDBJ whole genome shotgun (WGS) entry which is preliminary data.</text>
</comment>
<evidence type="ECO:0000313" key="3">
    <source>
        <dbReference type="Proteomes" id="UP001209570"/>
    </source>
</evidence>
<reference evidence="2" key="1">
    <citation type="submission" date="2021-12" db="EMBL/GenBank/DDBJ databases">
        <title>Prjna785345.</title>
        <authorList>
            <person name="Rujirawat T."/>
            <person name="Krajaejun T."/>
        </authorList>
    </citation>
    <scope>NUCLEOTIDE SEQUENCE</scope>
    <source>
        <strain evidence="2">Pi057C3</strain>
    </source>
</reference>
<dbReference type="AlphaFoldDB" id="A0AAD5QEK4"/>
<feature type="compositionally biased region" description="Low complexity" evidence="1">
    <location>
        <begin position="8"/>
        <end position="21"/>
    </location>
</feature>
<dbReference type="EMBL" id="JAKCXM010000007">
    <property type="protein sequence ID" value="KAJ0408943.1"/>
    <property type="molecule type" value="Genomic_DNA"/>
</dbReference>
<feature type="region of interest" description="Disordered" evidence="1">
    <location>
        <begin position="76"/>
        <end position="122"/>
    </location>
</feature>
<protein>
    <submittedName>
        <fullName evidence="2">Uncharacterized protein</fullName>
    </submittedName>
</protein>
<organism evidence="2 3">
    <name type="scientific">Pythium insidiosum</name>
    <name type="common">Pythiosis disease agent</name>
    <dbReference type="NCBI Taxonomy" id="114742"/>
    <lineage>
        <taxon>Eukaryota</taxon>
        <taxon>Sar</taxon>
        <taxon>Stramenopiles</taxon>
        <taxon>Oomycota</taxon>
        <taxon>Peronosporomycetes</taxon>
        <taxon>Pythiales</taxon>
        <taxon>Pythiaceae</taxon>
        <taxon>Pythium</taxon>
    </lineage>
</organism>
<evidence type="ECO:0000313" key="2">
    <source>
        <dbReference type="EMBL" id="KAJ0408943.1"/>
    </source>
</evidence>
<proteinExistence type="predicted"/>
<name>A0AAD5QEK4_PYTIN</name>
<feature type="region of interest" description="Disordered" evidence="1">
    <location>
        <begin position="1"/>
        <end position="32"/>
    </location>
</feature>
<dbReference type="Proteomes" id="UP001209570">
    <property type="component" value="Unassembled WGS sequence"/>
</dbReference>